<gene>
    <name evidence="2" type="ORF">ACFPO9_05680</name>
</gene>
<sequence>MTPLQRGCARLAKVYSWGIVCAWVLVFPFGIRAHPVLWLGKADFTHLVGAGFACGVAVLIVCRLALGSWSGFLGAALSPRAPQYPIRASVYLFAVCLAWGFTTYFSANILARATAAEHAFLDARYITSYRTKSCGRLAEFDTDVGVAQVCLPNSLNEAQPQLAGPDALRSGEPVRLEGRRNSLAFVVDAVLRRR</sequence>
<keyword evidence="1" id="KW-0812">Transmembrane</keyword>
<comment type="caution">
    <text evidence="2">The sequence shown here is derived from an EMBL/GenBank/DDBJ whole genome shotgun (WGS) entry which is preliminary data.</text>
</comment>
<evidence type="ECO:0000313" key="2">
    <source>
        <dbReference type="EMBL" id="MFC5548000.1"/>
    </source>
</evidence>
<organism evidence="2 3">
    <name type="scientific">Massilia aerilata</name>
    <dbReference type="NCBI Taxonomy" id="453817"/>
    <lineage>
        <taxon>Bacteria</taxon>
        <taxon>Pseudomonadati</taxon>
        <taxon>Pseudomonadota</taxon>
        <taxon>Betaproteobacteria</taxon>
        <taxon>Burkholderiales</taxon>
        <taxon>Oxalobacteraceae</taxon>
        <taxon>Telluria group</taxon>
        <taxon>Massilia</taxon>
    </lineage>
</organism>
<dbReference type="RefSeq" id="WP_379768303.1">
    <property type="nucleotide sequence ID" value="NZ_JBHSMZ010000004.1"/>
</dbReference>
<evidence type="ECO:0000256" key="1">
    <source>
        <dbReference type="SAM" id="Phobius"/>
    </source>
</evidence>
<protein>
    <recommendedName>
        <fullName evidence="4">DUF1449 family protein</fullName>
    </recommendedName>
</protein>
<proteinExistence type="predicted"/>
<feature type="transmembrane region" description="Helical" evidence="1">
    <location>
        <begin position="86"/>
        <end position="105"/>
    </location>
</feature>
<accession>A0ABW0RWK6</accession>
<dbReference type="Proteomes" id="UP001596086">
    <property type="component" value="Unassembled WGS sequence"/>
</dbReference>
<keyword evidence="1" id="KW-0472">Membrane</keyword>
<name>A0ABW0RWK6_9BURK</name>
<feature type="transmembrane region" description="Helical" evidence="1">
    <location>
        <begin position="14"/>
        <end position="32"/>
    </location>
</feature>
<evidence type="ECO:0008006" key="4">
    <source>
        <dbReference type="Google" id="ProtNLM"/>
    </source>
</evidence>
<dbReference type="EMBL" id="JBHSMZ010000004">
    <property type="protein sequence ID" value="MFC5548000.1"/>
    <property type="molecule type" value="Genomic_DNA"/>
</dbReference>
<reference evidence="3" key="1">
    <citation type="journal article" date="2019" name="Int. J. Syst. Evol. Microbiol.">
        <title>The Global Catalogue of Microorganisms (GCM) 10K type strain sequencing project: providing services to taxonomists for standard genome sequencing and annotation.</title>
        <authorList>
            <consortium name="The Broad Institute Genomics Platform"/>
            <consortium name="The Broad Institute Genome Sequencing Center for Infectious Disease"/>
            <person name="Wu L."/>
            <person name="Ma J."/>
        </authorList>
    </citation>
    <scope>NUCLEOTIDE SEQUENCE [LARGE SCALE GENOMIC DNA]</scope>
    <source>
        <strain evidence="3">CGMCC 4.5798</strain>
    </source>
</reference>
<keyword evidence="1" id="KW-1133">Transmembrane helix</keyword>
<feature type="transmembrane region" description="Helical" evidence="1">
    <location>
        <begin position="44"/>
        <end position="66"/>
    </location>
</feature>
<keyword evidence="3" id="KW-1185">Reference proteome</keyword>
<evidence type="ECO:0000313" key="3">
    <source>
        <dbReference type="Proteomes" id="UP001596086"/>
    </source>
</evidence>